<protein>
    <submittedName>
        <fullName evidence="1">Uncharacterized protein</fullName>
    </submittedName>
</protein>
<dbReference type="RefSeq" id="WP_134384049.1">
    <property type="nucleotide sequence ID" value="NZ_BMWW01000005.1"/>
</dbReference>
<name>A0ABX5S8C6_9BURK</name>
<dbReference type="EMBL" id="CP038026">
    <property type="protein sequence ID" value="QBQ35812.1"/>
    <property type="molecule type" value="Genomic_DNA"/>
</dbReference>
<evidence type="ECO:0000313" key="1">
    <source>
        <dbReference type="EMBL" id="QBQ35812.1"/>
    </source>
</evidence>
<organism evidence="1 2">
    <name type="scientific">Pseudoduganella plicata</name>
    <dbReference type="NCBI Taxonomy" id="321984"/>
    <lineage>
        <taxon>Bacteria</taxon>
        <taxon>Pseudomonadati</taxon>
        <taxon>Pseudomonadota</taxon>
        <taxon>Betaproteobacteria</taxon>
        <taxon>Burkholderiales</taxon>
        <taxon>Oxalobacteraceae</taxon>
        <taxon>Telluria group</taxon>
        <taxon>Pseudoduganella</taxon>
    </lineage>
</organism>
<evidence type="ECO:0000313" key="2">
    <source>
        <dbReference type="Proteomes" id="UP000294359"/>
    </source>
</evidence>
<accession>A0ABX5S8C6</accession>
<gene>
    <name evidence="1" type="ORF">E1742_06305</name>
</gene>
<reference evidence="1 2" key="1">
    <citation type="submission" date="2019-03" db="EMBL/GenBank/DDBJ databases">
        <title>Draft Genome Sequences of Six Type Strains of the Genus Massilia.</title>
        <authorList>
            <person name="Miess H."/>
            <person name="Frediansyhah A."/>
            <person name="Gross H."/>
        </authorList>
    </citation>
    <scope>NUCLEOTIDE SEQUENCE [LARGE SCALE GENOMIC DNA]</scope>
    <source>
        <strain evidence="1 2">DSM 17505</strain>
    </source>
</reference>
<keyword evidence="2" id="KW-1185">Reference proteome</keyword>
<dbReference type="Proteomes" id="UP000294359">
    <property type="component" value="Chromosome"/>
</dbReference>
<sequence>MAASPSPFGGVARACSSTPSAAWTMLARRLPALRVLAAGRQTLQADGEAVLRVARHVRRTETRCER</sequence>
<proteinExistence type="predicted"/>